<sequence>MNLPPPTVIEHDGIHVVRDDLIEGGTKVRYLVHLFDDAEEVVYATPAEGGAQTALAWAARELGKKATLFVAKRKQPHPRALMAKALGATVWQVSPGYLTVVQARAREYCEATGAMLAPFGVDMPEAIDAIATAARSTGVEPDEVWCASGSGVLARGLAKAWPNARRHVVQVGRELSAADVAGATIHVSAYEFGQACKARPPFPSDPHYDAKAWEIAKARRGPGLVVAWNVTGPALV</sequence>
<keyword evidence="5" id="KW-1185">Reference proteome</keyword>
<keyword evidence="2" id="KW-0663">Pyridoxal phosphate</keyword>
<dbReference type="InterPro" id="IPR036052">
    <property type="entry name" value="TrpB-like_PALP_sf"/>
</dbReference>
<name>A0A285V3Z4_9HYPH</name>
<evidence type="ECO:0000256" key="1">
    <source>
        <dbReference type="ARBA" id="ARBA00001933"/>
    </source>
</evidence>
<organism evidence="4 5">
    <name type="scientific">Rhizobium subbaraonis</name>
    <dbReference type="NCBI Taxonomy" id="908946"/>
    <lineage>
        <taxon>Bacteria</taxon>
        <taxon>Pseudomonadati</taxon>
        <taxon>Pseudomonadota</taxon>
        <taxon>Alphaproteobacteria</taxon>
        <taxon>Hyphomicrobiales</taxon>
        <taxon>Rhizobiaceae</taxon>
        <taxon>Rhizobium/Agrobacterium group</taxon>
        <taxon>Rhizobium</taxon>
    </lineage>
</organism>
<dbReference type="RefSeq" id="WP_245423702.1">
    <property type="nucleotide sequence ID" value="NZ_OBQD01000032.1"/>
</dbReference>
<gene>
    <name evidence="4" type="ORF">SAMN05892877_13247</name>
</gene>
<dbReference type="Pfam" id="PF00291">
    <property type="entry name" value="PALP"/>
    <property type="match status" value="1"/>
</dbReference>
<protein>
    <submittedName>
        <fullName evidence="4">Pyridoxal-phosphate dependent enzyme</fullName>
    </submittedName>
</protein>
<feature type="domain" description="Tryptophan synthase beta chain-like PALP" evidence="3">
    <location>
        <begin position="24"/>
        <end position="184"/>
    </location>
</feature>
<dbReference type="SUPFAM" id="SSF53686">
    <property type="entry name" value="Tryptophan synthase beta subunit-like PLP-dependent enzymes"/>
    <property type="match status" value="1"/>
</dbReference>
<evidence type="ECO:0000313" key="5">
    <source>
        <dbReference type="Proteomes" id="UP000219167"/>
    </source>
</evidence>
<reference evidence="4 5" key="1">
    <citation type="submission" date="2017-08" db="EMBL/GenBank/DDBJ databases">
        <authorList>
            <person name="de Groot N.N."/>
        </authorList>
    </citation>
    <scope>NUCLEOTIDE SEQUENCE [LARGE SCALE GENOMIC DNA]</scope>
    <source>
        <strain evidence="4 5">JC85</strain>
    </source>
</reference>
<evidence type="ECO:0000313" key="4">
    <source>
        <dbReference type="EMBL" id="SOC47726.1"/>
    </source>
</evidence>
<evidence type="ECO:0000256" key="2">
    <source>
        <dbReference type="ARBA" id="ARBA00022898"/>
    </source>
</evidence>
<dbReference type="Gene3D" id="3.40.50.1100">
    <property type="match status" value="2"/>
</dbReference>
<evidence type="ECO:0000259" key="3">
    <source>
        <dbReference type="Pfam" id="PF00291"/>
    </source>
</evidence>
<dbReference type="AlphaFoldDB" id="A0A285V3Z4"/>
<proteinExistence type="predicted"/>
<dbReference type="InterPro" id="IPR001926">
    <property type="entry name" value="TrpB-like_PALP"/>
</dbReference>
<accession>A0A285V3Z4</accession>
<comment type="cofactor">
    <cofactor evidence="1">
        <name>pyridoxal 5'-phosphate</name>
        <dbReference type="ChEBI" id="CHEBI:597326"/>
    </cofactor>
</comment>
<dbReference type="Proteomes" id="UP000219167">
    <property type="component" value="Unassembled WGS sequence"/>
</dbReference>
<dbReference type="EMBL" id="OBQD01000032">
    <property type="protein sequence ID" value="SOC47726.1"/>
    <property type="molecule type" value="Genomic_DNA"/>
</dbReference>